<evidence type="ECO:0000313" key="1">
    <source>
        <dbReference type="EMBL" id="CAJ1370700.1"/>
    </source>
</evidence>
<dbReference type="EMBL" id="CAUJNA010000033">
    <property type="protein sequence ID" value="CAJ1370700.1"/>
    <property type="molecule type" value="Genomic_DNA"/>
</dbReference>
<evidence type="ECO:0008006" key="3">
    <source>
        <dbReference type="Google" id="ProtNLM"/>
    </source>
</evidence>
<protein>
    <recommendedName>
        <fullName evidence="3">Tubulin--tyrosine ligase-like protein 9</fullName>
    </recommendedName>
</protein>
<keyword evidence="2" id="KW-1185">Reference proteome</keyword>
<dbReference type="InterPro" id="IPR004344">
    <property type="entry name" value="TTL/TTLL_fam"/>
</dbReference>
<evidence type="ECO:0000313" key="2">
    <source>
        <dbReference type="Proteomes" id="UP001178507"/>
    </source>
</evidence>
<gene>
    <name evidence="1" type="ORF">EVOR1521_LOCUS1206</name>
</gene>
<proteinExistence type="predicted"/>
<reference evidence="1" key="1">
    <citation type="submission" date="2023-08" db="EMBL/GenBank/DDBJ databases">
        <authorList>
            <person name="Chen Y."/>
            <person name="Shah S."/>
            <person name="Dougan E. K."/>
            <person name="Thang M."/>
            <person name="Chan C."/>
        </authorList>
    </citation>
    <scope>NUCLEOTIDE SEQUENCE</scope>
</reference>
<dbReference type="PROSITE" id="PS51221">
    <property type="entry name" value="TTL"/>
    <property type="match status" value="1"/>
</dbReference>
<dbReference type="Gene3D" id="3.30.470.20">
    <property type="entry name" value="ATP-grasp fold, B domain"/>
    <property type="match status" value="1"/>
</dbReference>
<dbReference type="PANTHER" id="PTHR46069">
    <property type="entry name" value="TUBULIN TYROSINE LIGASE"/>
    <property type="match status" value="1"/>
</dbReference>
<dbReference type="Proteomes" id="UP001178507">
    <property type="component" value="Unassembled WGS sequence"/>
</dbReference>
<dbReference type="Pfam" id="PF03133">
    <property type="entry name" value="TTL"/>
    <property type="match status" value="1"/>
</dbReference>
<dbReference type="PANTHER" id="PTHR46069:SF1">
    <property type="entry name" value="CHROMOSOME UNDETERMINED SCAFFOLD_125, WHOLE GENOME SHOTGUN SEQUENCE"/>
    <property type="match status" value="1"/>
</dbReference>
<organism evidence="1 2">
    <name type="scientific">Effrenium voratum</name>
    <dbReference type="NCBI Taxonomy" id="2562239"/>
    <lineage>
        <taxon>Eukaryota</taxon>
        <taxon>Sar</taxon>
        <taxon>Alveolata</taxon>
        <taxon>Dinophyceae</taxon>
        <taxon>Suessiales</taxon>
        <taxon>Symbiodiniaceae</taxon>
        <taxon>Effrenium</taxon>
    </lineage>
</organism>
<accession>A0AA36HK67</accession>
<comment type="caution">
    <text evidence="1">The sequence shown here is derived from an EMBL/GenBank/DDBJ whole genome shotgun (WGS) entry which is preliminary data.</text>
</comment>
<name>A0AA36HK67_9DINO</name>
<dbReference type="AlphaFoldDB" id="A0AA36HK67"/>
<sequence>MAGECCSEGYGRVHEGKLVIAWHELCFLRSSTGVRSGSSAAGAQTAGTLVPGSGSCGSSCAAAATGPLLPATRAQPQVAGPTRREARSATERLLDRCVKLKPAAGPEINLLWTQYRSLSFLNAMASNTRGVCVSLNEEKSIKLKACKAPAKAEAPVRCHNHFEGSGLICTKKGLCESMMALFLQAKRDPFGALPLTFIVHGSEDPQFAVFEEAFTSIAAGSKQTMWIVKPAEWANRGCGIRIFKTLEDVRARVDSKDRVWAIQKYIERPLLVHGRKFDIRAYCLVLQQGSTRGFGFRDAYLRTTSAPYTTKNLDRMVHLNNDAVQKKGDNYGKFESANKLSLEEFQKYLDEHHARKVSVREDLMPQIRGLMADAAWHDHRFWCSRLGSQPPGDPISCSQTESSQHRELL</sequence>